<reference evidence="2 3" key="2">
    <citation type="journal article" date="2016" name="ISME J.">
        <title>Characterization of the first cultured representative of Verrucomicrobia subdivision 5 indicates the proposal of a novel phylum.</title>
        <authorList>
            <person name="Spring S."/>
            <person name="Bunk B."/>
            <person name="Sproer C."/>
            <person name="Schumann P."/>
            <person name="Rohde M."/>
            <person name="Tindall B.J."/>
            <person name="Klenk H.P."/>
        </authorList>
    </citation>
    <scope>NUCLEOTIDE SEQUENCE [LARGE SCALE GENOMIC DNA]</scope>
    <source>
        <strain evidence="2 3">L21-Fru-AB</strain>
    </source>
</reference>
<feature type="transmembrane region" description="Helical" evidence="1">
    <location>
        <begin position="162"/>
        <end position="180"/>
    </location>
</feature>
<dbReference type="PANTHER" id="PTHR43185:SF1">
    <property type="entry name" value="FE(2+) TRANSPORTER FEOB"/>
    <property type="match status" value="1"/>
</dbReference>
<reference evidence="3" key="1">
    <citation type="submission" date="2015-02" db="EMBL/GenBank/DDBJ databases">
        <title>Description and complete genome sequence of the first cultured representative of the subdivision 5 of the Verrucomicrobia phylum.</title>
        <authorList>
            <person name="Spring S."/>
            <person name="Bunk B."/>
            <person name="Sproer C."/>
            <person name="Klenk H.-P."/>
        </authorList>
    </citation>
    <scope>NUCLEOTIDE SEQUENCE [LARGE SCALE GENOMIC DNA]</scope>
    <source>
        <strain evidence="3">L21-Fru-AB</strain>
    </source>
</reference>
<protein>
    <submittedName>
        <fullName evidence="2">Ferrous iron transport protein B</fullName>
    </submittedName>
</protein>
<dbReference type="AlphaFoldDB" id="A0A0G3EFZ6"/>
<accession>A0A0G3EFZ6</accession>
<evidence type="ECO:0000313" key="3">
    <source>
        <dbReference type="Proteomes" id="UP000035268"/>
    </source>
</evidence>
<dbReference type="STRING" id="1307763.L21SP4_02065"/>
<keyword evidence="3" id="KW-1185">Reference proteome</keyword>
<keyword evidence="1" id="KW-0472">Membrane</keyword>
<feature type="transmembrane region" description="Helical" evidence="1">
    <location>
        <begin position="129"/>
        <end position="150"/>
    </location>
</feature>
<dbReference type="PATRIC" id="fig|1609981.3.peg.2145"/>
<dbReference type="PANTHER" id="PTHR43185">
    <property type="entry name" value="FERROUS IRON TRANSPORT PROTEIN B"/>
    <property type="match status" value="1"/>
</dbReference>
<dbReference type="RefSeq" id="WP_052882544.1">
    <property type="nucleotide sequence ID" value="NZ_CP010904.1"/>
</dbReference>
<dbReference type="InterPro" id="IPR050860">
    <property type="entry name" value="FeoB_GTPase"/>
</dbReference>
<keyword evidence="1" id="KW-1133">Transmembrane helix</keyword>
<keyword evidence="1" id="KW-0812">Transmembrane</keyword>
<dbReference type="Proteomes" id="UP000035268">
    <property type="component" value="Chromosome"/>
</dbReference>
<dbReference type="KEGG" id="vbl:L21SP4_02065"/>
<evidence type="ECO:0000256" key="1">
    <source>
        <dbReference type="SAM" id="Phobius"/>
    </source>
</evidence>
<proteinExistence type="predicted"/>
<dbReference type="EMBL" id="CP010904">
    <property type="protein sequence ID" value="AKJ65298.1"/>
    <property type="molecule type" value="Genomic_DNA"/>
</dbReference>
<sequence>MVGLFTGIFAKETVIASLDALYAAPAEEAAEGDAEAPPAEILRAGASGAWEGLVQGFRNFDVDLVDLPATGEAAPEAAAESLGVRSATFRAMRQRFGSRAAAFAYMLFVLIYVPCCATLAAIRREAGWNWMWFEVVYLTGLAWVTATIFYQVCTFGAHPVASSAWIAAAAALAALFASALKRFADRRERMREGES</sequence>
<evidence type="ECO:0000313" key="2">
    <source>
        <dbReference type="EMBL" id="AKJ65298.1"/>
    </source>
</evidence>
<feature type="transmembrane region" description="Helical" evidence="1">
    <location>
        <begin position="102"/>
        <end position="122"/>
    </location>
</feature>
<dbReference type="GO" id="GO:0015093">
    <property type="term" value="F:ferrous iron transmembrane transporter activity"/>
    <property type="evidence" value="ECO:0007669"/>
    <property type="project" value="TreeGrafter"/>
</dbReference>
<organism evidence="2 3">
    <name type="scientific">Kiritimatiella glycovorans</name>
    <dbReference type="NCBI Taxonomy" id="1307763"/>
    <lineage>
        <taxon>Bacteria</taxon>
        <taxon>Pseudomonadati</taxon>
        <taxon>Kiritimatiellota</taxon>
        <taxon>Kiritimatiellia</taxon>
        <taxon>Kiritimatiellales</taxon>
        <taxon>Kiritimatiellaceae</taxon>
        <taxon>Kiritimatiella</taxon>
    </lineage>
</organism>
<gene>
    <name evidence="2" type="primary">feoB_2</name>
    <name evidence="2" type="ORF">L21SP4_02065</name>
</gene>
<dbReference type="GO" id="GO:0005886">
    <property type="term" value="C:plasma membrane"/>
    <property type="evidence" value="ECO:0007669"/>
    <property type="project" value="TreeGrafter"/>
</dbReference>
<name>A0A0G3EFZ6_9BACT</name>